<accession>A0A8X6LTI0</accession>
<reference evidence="4" key="1">
    <citation type="submission" date="2020-07" db="EMBL/GenBank/DDBJ databases">
        <title>Multicomponent nature underlies the extraordinary mechanical properties of spider dragline silk.</title>
        <authorList>
            <person name="Kono N."/>
            <person name="Nakamura H."/>
            <person name="Mori M."/>
            <person name="Yoshida Y."/>
            <person name="Ohtoshi R."/>
            <person name="Malay A.D."/>
            <person name="Moran D.A.P."/>
            <person name="Tomita M."/>
            <person name="Numata K."/>
            <person name="Arakawa K."/>
        </authorList>
    </citation>
    <scope>NUCLEOTIDE SEQUENCE</scope>
</reference>
<proteinExistence type="predicted"/>
<comment type="caution">
    <text evidence="4">The sequence shown here is derived from an EMBL/GenBank/DDBJ whole genome shotgun (WGS) entry which is preliminary data.</text>
</comment>
<dbReference type="Proteomes" id="UP000887116">
    <property type="component" value="Unassembled WGS sequence"/>
</dbReference>
<organism evidence="4 5">
    <name type="scientific">Trichonephila clavata</name>
    <name type="common">Joro spider</name>
    <name type="synonym">Nephila clavata</name>
    <dbReference type="NCBI Taxonomy" id="2740835"/>
    <lineage>
        <taxon>Eukaryota</taxon>
        <taxon>Metazoa</taxon>
        <taxon>Ecdysozoa</taxon>
        <taxon>Arthropoda</taxon>
        <taxon>Chelicerata</taxon>
        <taxon>Arachnida</taxon>
        <taxon>Araneae</taxon>
        <taxon>Araneomorphae</taxon>
        <taxon>Entelegynae</taxon>
        <taxon>Araneoidea</taxon>
        <taxon>Nephilidae</taxon>
        <taxon>Trichonephila</taxon>
    </lineage>
</organism>
<dbReference type="AlphaFoldDB" id="A0A8X6LTI0"/>
<dbReference type="GO" id="GO:0005576">
    <property type="term" value="C:extracellular region"/>
    <property type="evidence" value="ECO:0007669"/>
    <property type="project" value="UniProtKB-SubCell"/>
</dbReference>
<dbReference type="SMART" id="SM01318">
    <property type="entry name" value="SVWC"/>
    <property type="match status" value="1"/>
</dbReference>
<gene>
    <name evidence="4" type="primary">NCL1_40042</name>
    <name evidence="4" type="ORF">TNCT_527551</name>
</gene>
<keyword evidence="5" id="KW-1185">Reference proteome</keyword>
<keyword evidence="2" id="KW-0964">Secreted</keyword>
<evidence type="ECO:0000259" key="3">
    <source>
        <dbReference type="SMART" id="SM01318"/>
    </source>
</evidence>
<dbReference type="EMBL" id="BMAO01007912">
    <property type="protein sequence ID" value="GFR19389.1"/>
    <property type="molecule type" value="Genomic_DNA"/>
</dbReference>
<comment type="subcellular location">
    <subcellularLocation>
        <location evidence="1">Secreted</location>
    </subcellularLocation>
</comment>
<name>A0A8X6LTI0_TRICU</name>
<evidence type="ECO:0000313" key="4">
    <source>
        <dbReference type="EMBL" id="GFR19389.1"/>
    </source>
</evidence>
<evidence type="ECO:0000256" key="2">
    <source>
        <dbReference type="ARBA" id="ARBA00022525"/>
    </source>
</evidence>
<feature type="domain" description="Single" evidence="3">
    <location>
        <begin position="8"/>
        <end position="75"/>
    </location>
</feature>
<sequence>MLLSQNECIDEKGDKHAIGEMWNDNPKCEQMQCIPIDDTLYIEGYGCGKIHPPKPCTVVPGRGIKYPDCCPQIDCPNGAIW</sequence>
<dbReference type="InterPro" id="IPR029277">
    <property type="entry name" value="SVWC_dom"/>
</dbReference>
<protein>
    <submittedName>
        <fullName evidence="4">Toxin-like protein 14</fullName>
    </submittedName>
</protein>
<dbReference type="OrthoDB" id="6409003at2759"/>
<dbReference type="Pfam" id="PF15430">
    <property type="entry name" value="SVWC"/>
    <property type="match status" value="1"/>
</dbReference>
<evidence type="ECO:0000256" key="1">
    <source>
        <dbReference type="ARBA" id="ARBA00004613"/>
    </source>
</evidence>
<evidence type="ECO:0000313" key="5">
    <source>
        <dbReference type="Proteomes" id="UP000887116"/>
    </source>
</evidence>